<feature type="region of interest" description="Disordered" evidence="1">
    <location>
        <begin position="64"/>
        <end position="84"/>
    </location>
</feature>
<feature type="transmembrane region" description="Helical" evidence="2">
    <location>
        <begin position="161"/>
        <end position="180"/>
    </location>
</feature>
<dbReference type="Proteomes" id="UP000070700">
    <property type="component" value="Unassembled WGS sequence"/>
</dbReference>
<dbReference type="KEGG" id="psco:LY89DRAFT_148809"/>
<evidence type="ECO:0000256" key="2">
    <source>
        <dbReference type="SAM" id="Phobius"/>
    </source>
</evidence>
<organism evidence="3 4">
    <name type="scientific">Mollisia scopiformis</name>
    <name type="common">Conifer needle endophyte fungus</name>
    <name type="synonym">Phialocephala scopiformis</name>
    <dbReference type="NCBI Taxonomy" id="149040"/>
    <lineage>
        <taxon>Eukaryota</taxon>
        <taxon>Fungi</taxon>
        <taxon>Dikarya</taxon>
        <taxon>Ascomycota</taxon>
        <taxon>Pezizomycotina</taxon>
        <taxon>Leotiomycetes</taxon>
        <taxon>Helotiales</taxon>
        <taxon>Mollisiaceae</taxon>
        <taxon>Mollisia</taxon>
    </lineage>
</organism>
<dbReference type="OrthoDB" id="10358721at2759"/>
<dbReference type="EMBL" id="KQ947421">
    <property type="protein sequence ID" value="KUJ13845.1"/>
    <property type="molecule type" value="Genomic_DNA"/>
</dbReference>
<dbReference type="GeneID" id="28815105"/>
<gene>
    <name evidence="3" type="ORF">LY89DRAFT_148809</name>
</gene>
<keyword evidence="2" id="KW-1133">Transmembrane helix</keyword>
<evidence type="ECO:0000256" key="1">
    <source>
        <dbReference type="SAM" id="MobiDB-lite"/>
    </source>
</evidence>
<accession>A0A194X0X7</accession>
<name>A0A194X0X7_MOLSC</name>
<keyword evidence="2" id="KW-0472">Membrane</keyword>
<dbReference type="AlphaFoldDB" id="A0A194X0X7"/>
<keyword evidence="4" id="KW-1185">Reference proteome</keyword>
<protein>
    <submittedName>
        <fullName evidence="3">Uncharacterized protein</fullName>
    </submittedName>
</protein>
<evidence type="ECO:0000313" key="4">
    <source>
        <dbReference type="Proteomes" id="UP000070700"/>
    </source>
</evidence>
<feature type="transmembrane region" description="Helical" evidence="2">
    <location>
        <begin position="186"/>
        <end position="205"/>
    </location>
</feature>
<feature type="region of interest" description="Disordered" evidence="1">
    <location>
        <begin position="1"/>
        <end position="37"/>
    </location>
</feature>
<feature type="compositionally biased region" description="Polar residues" evidence="1">
    <location>
        <begin position="11"/>
        <end position="37"/>
    </location>
</feature>
<feature type="compositionally biased region" description="Low complexity" evidence="1">
    <location>
        <begin position="66"/>
        <end position="84"/>
    </location>
</feature>
<sequence length="207" mass="22618">MDLHHFRAHQGSFSPSNPSNPELTITGSQTSNSPTTAQTFIYQPNPLIPQRGILKSIPWGQEDQELQPQPQTLSQSSFSSPLASPSHLLPGGMPVPGAVGGGGFSYVKSTRRITPYRGFAYTPTRKFPLLFLSCERRCVDKIPRTIDGTAVEDYDWGSGSAVWVLVLVYVFVCLCGDFGVGEYVVVVSFPFDFLSLSWLIGGVVVRC</sequence>
<dbReference type="InParanoid" id="A0A194X0X7"/>
<evidence type="ECO:0000313" key="3">
    <source>
        <dbReference type="EMBL" id="KUJ13845.1"/>
    </source>
</evidence>
<proteinExistence type="predicted"/>
<keyword evidence="2" id="KW-0812">Transmembrane</keyword>
<reference evidence="3 4" key="1">
    <citation type="submission" date="2015-10" db="EMBL/GenBank/DDBJ databases">
        <title>Full genome of DAOMC 229536 Phialocephala scopiformis, a fungal endophyte of spruce producing the potent anti-insectan compound rugulosin.</title>
        <authorList>
            <consortium name="DOE Joint Genome Institute"/>
            <person name="Walker A.K."/>
            <person name="Frasz S.L."/>
            <person name="Seifert K.A."/>
            <person name="Miller J.D."/>
            <person name="Mondo S.J."/>
            <person name="Labutti K."/>
            <person name="Lipzen A."/>
            <person name="Dockter R."/>
            <person name="Kennedy M."/>
            <person name="Grigoriev I.V."/>
            <person name="Spatafora J.W."/>
        </authorList>
    </citation>
    <scope>NUCLEOTIDE SEQUENCE [LARGE SCALE GENOMIC DNA]</scope>
    <source>
        <strain evidence="3 4">CBS 120377</strain>
    </source>
</reference>
<dbReference type="RefSeq" id="XP_018068200.1">
    <property type="nucleotide sequence ID" value="XM_018205379.1"/>
</dbReference>